<dbReference type="EMBL" id="ACVB02000008">
    <property type="protein sequence ID" value="EEX74915.1"/>
    <property type="molecule type" value="Genomic_DNA"/>
</dbReference>
<dbReference type="InterPro" id="IPR003680">
    <property type="entry name" value="Flavodoxin_fold"/>
</dbReference>
<dbReference type="Proteomes" id="UP000006233">
    <property type="component" value="Unassembled WGS sequence"/>
</dbReference>
<accession>C9MWP9</accession>
<keyword evidence="1" id="KW-0560">Oxidoreductase</keyword>
<evidence type="ECO:0000256" key="1">
    <source>
        <dbReference type="ARBA" id="ARBA00023002"/>
    </source>
</evidence>
<protein>
    <submittedName>
        <fullName evidence="3">Flavodoxin-like protein</fullName>
    </submittedName>
</protein>
<comment type="caution">
    <text evidence="3">The sequence shown here is derived from an EMBL/GenBank/DDBJ whole genome shotgun (WGS) entry which is preliminary data.</text>
</comment>
<evidence type="ECO:0000313" key="4">
    <source>
        <dbReference type="Proteomes" id="UP000006233"/>
    </source>
</evidence>
<organism evidence="3 4">
    <name type="scientific">Leptotrichia hofstadii F0254</name>
    <dbReference type="NCBI Taxonomy" id="634994"/>
    <lineage>
        <taxon>Bacteria</taxon>
        <taxon>Fusobacteriati</taxon>
        <taxon>Fusobacteriota</taxon>
        <taxon>Fusobacteriia</taxon>
        <taxon>Fusobacteriales</taxon>
        <taxon>Leptotrichiaceae</taxon>
        <taxon>Leptotrichia</taxon>
    </lineage>
</organism>
<dbReference type="GO" id="GO:0003955">
    <property type="term" value="F:NAD(P)H dehydrogenase (quinone) activity"/>
    <property type="evidence" value="ECO:0007669"/>
    <property type="project" value="TreeGrafter"/>
</dbReference>
<dbReference type="PANTHER" id="PTHR47307:SF1">
    <property type="entry name" value="GLUTATHIONE-REGULATED POTASSIUM-EFFLUX SYSTEM ANCILLARY PROTEIN KEFG"/>
    <property type="match status" value="1"/>
</dbReference>
<name>C9MWP9_9FUSO</name>
<dbReference type="AlphaFoldDB" id="C9MWP9"/>
<dbReference type="GO" id="GO:0010181">
    <property type="term" value="F:FMN binding"/>
    <property type="evidence" value="ECO:0007669"/>
    <property type="project" value="TreeGrafter"/>
</dbReference>
<gene>
    <name evidence="3" type="ORF">GCWU000323_00970</name>
</gene>
<dbReference type="SUPFAM" id="SSF52218">
    <property type="entry name" value="Flavoproteins"/>
    <property type="match status" value="1"/>
</dbReference>
<dbReference type="InterPro" id="IPR046980">
    <property type="entry name" value="KefG/KefF"/>
</dbReference>
<dbReference type="STRING" id="634994.GCWU000323_00970"/>
<feature type="domain" description="Flavodoxin-like fold" evidence="2">
    <location>
        <begin position="13"/>
        <end position="178"/>
    </location>
</feature>
<dbReference type="Gene3D" id="3.40.50.360">
    <property type="match status" value="1"/>
</dbReference>
<dbReference type="eggNOG" id="COG2249">
    <property type="taxonomic scope" value="Bacteria"/>
</dbReference>
<evidence type="ECO:0000313" key="3">
    <source>
        <dbReference type="EMBL" id="EEX74915.1"/>
    </source>
</evidence>
<dbReference type="InterPro" id="IPR029039">
    <property type="entry name" value="Flavoprotein-like_sf"/>
</dbReference>
<sequence length="183" mass="20800">MKNLKERRKIKMKKTLVVMAHPNIENSRANKAFKEEAEKLSNVELYNIYEKYPDGKIDVEKELKLLSETGTLILQFPLFWFNCPSLLKEWIDTVFMAAHYGENKVLKGKKIGIAVTTGGIASRYDGTNGLTLKEVLKPFVLSIAHVEGIELPIYSLFGVMPDLSDEKIAESAKKYAEYIENNL</sequence>
<dbReference type="GO" id="GO:0009055">
    <property type="term" value="F:electron transfer activity"/>
    <property type="evidence" value="ECO:0007669"/>
    <property type="project" value="TreeGrafter"/>
</dbReference>
<dbReference type="Pfam" id="PF02525">
    <property type="entry name" value="Flavodoxin_2"/>
    <property type="match status" value="1"/>
</dbReference>
<dbReference type="PANTHER" id="PTHR47307">
    <property type="entry name" value="GLUTATHIONE-REGULATED POTASSIUM-EFFLUX SYSTEM ANCILLARY PROTEIN KEFG"/>
    <property type="match status" value="1"/>
</dbReference>
<reference evidence="3 4" key="1">
    <citation type="submission" date="2009-09" db="EMBL/GenBank/DDBJ databases">
        <authorList>
            <person name="Weinstock G."/>
            <person name="Sodergren E."/>
            <person name="Clifton S."/>
            <person name="Fulton L."/>
            <person name="Fulton B."/>
            <person name="Courtney L."/>
            <person name="Fronick C."/>
            <person name="Harrison M."/>
            <person name="Strong C."/>
            <person name="Farmer C."/>
            <person name="Delahaunty K."/>
            <person name="Markovic C."/>
            <person name="Hall O."/>
            <person name="Minx P."/>
            <person name="Tomlinson C."/>
            <person name="Mitreva M."/>
            <person name="Nelson J."/>
            <person name="Hou S."/>
            <person name="Wollam A."/>
            <person name="Pepin K.H."/>
            <person name="Johnson M."/>
            <person name="Bhonagiri V."/>
            <person name="Nash W.E."/>
            <person name="Warren W."/>
            <person name="Chinwalla A."/>
            <person name="Mardis E.R."/>
            <person name="Wilson R.K."/>
        </authorList>
    </citation>
    <scope>NUCLEOTIDE SEQUENCE [LARGE SCALE GENOMIC DNA]</scope>
    <source>
        <strain evidence="3 4">F0254</strain>
    </source>
</reference>
<dbReference type="HOGENOM" id="CLU_058643_0_2_0"/>
<evidence type="ECO:0000259" key="2">
    <source>
        <dbReference type="Pfam" id="PF02525"/>
    </source>
</evidence>
<proteinExistence type="predicted"/>